<name>A0ABS9E264_9HYPH</name>
<evidence type="ECO:0000313" key="1">
    <source>
        <dbReference type="EMBL" id="MCF4096887.1"/>
    </source>
</evidence>
<evidence type="ECO:0000313" key="2">
    <source>
        <dbReference type="Proteomes" id="UP001201217"/>
    </source>
</evidence>
<sequence length="102" mass="11435">MQSPEPYWCGEELLMARVMLEARLGRETMEKHFSKLKPADTPQDADNRDAAAAMKWQALRVVEHHKRQLVFALNAVNAEIDGGAATAIALLVRAHYEKMFGA</sequence>
<accession>A0ABS9E264</accession>
<gene>
    <name evidence="1" type="ORF">L1I42_00115</name>
</gene>
<dbReference type="EMBL" id="JAKGTI010000001">
    <property type="protein sequence ID" value="MCF4096887.1"/>
    <property type="molecule type" value="Genomic_DNA"/>
</dbReference>
<reference evidence="1 2" key="1">
    <citation type="submission" date="2022-01" db="EMBL/GenBank/DDBJ databases">
        <title>Maritalea mediterranea sp. nov., isolated from marine plastic residues from the Malva-rosa beach (Valencia, Spain).</title>
        <authorList>
            <person name="Vidal-Verdu A."/>
            <person name="Molina-Menor E."/>
            <person name="Pascual J."/>
            <person name="Pereto J."/>
            <person name="Porcar M."/>
        </authorList>
    </citation>
    <scope>NUCLEOTIDE SEQUENCE [LARGE SCALE GENOMIC DNA]</scope>
    <source>
        <strain evidence="1 2">P4.10X</strain>
    </source>
</reference>
<dbReference type="Proteomes" id="UP001201217">
    <property type="component" value="Unassembled WGS sequence"/>
</dbReference>
<proteinExistence type="predicted"/>
<organism evidence="1 2">
    <name type="scientific">Maritalea mediterranea</name>
    <dbReference type="NCBI Taxonomy" id="2909667"/>
    <lineage>
        <taxon>Bacteria</taxon>
        <taxon>Pseudomonadati</taxon>
        <taxon>Pseudomonadota</taxon>
        <taxon>Alphaproteobacteria</taxon>
        <taxon>Hyphomicrobiales</taxon>
        <taxon>Devosiaceae</taxon>
        <taxon>Maritalea</taxon>
    </lineage>
</organism>
<comment type="caution">
    <text evidence="1">The sequence shown here is derived from an EMBL/GenBank/DDBJ whole genome shotgun (WGS) entry which is preliminary data.</text>
</comment>
<dbReference type="RefSeq" id="WP_236112360.1">
    <property type="nucleotide sequence ID" value="NZ_JAKGTI010000001.1"/>
</dbReference>
<protein>
    <submittedName>
        <fullName evidence="1">Uncharacterized protein</fullName>
    </submittedName>
</protein>
<keyword evidence="2" id="KW-1185">Reference proteome</keyword>